<name>A0A804UFH7_MAIZE</name>
<reference evidence="2" key="3">
    <citation type="submission" date="2021-05" db="UniProtKB">
        <authorList>
            <consortium name="EnsemblPlants"/>
        </authorList>
    </citation>
    <scope>IDENTIFICATION</scope>
    <source>
        <strain evidence="2">cv. B73</strain>
    </source>
</reference>
<evidence type="ECO:0000313" key="3">
    <source>
        <dbReference type="Proteomes" id="UP000007305"/>
    </source>
</evidence>
<dbReference type="EnsemblPlants" id="Zm00001eb334710_T001">
    <property type="protein sequence ID" value="Zm00001eb334710_P001"/>
    <property type="gene ID" value="Zm00001eb334710"/>
</dbReference>
<dbReference type="InParanoid" id="A0A804UFH7"/>
<accession>A0A804UFH7</accession>
<dbReference type="Proteomes" id="UP000007305">
    <property type="component" value="Chromosome 8"/>
</dbReference>
<keyword evidence="3" id="KW-1185">Reference proteome</keyword>
<dbReference type="AlphaFoldDB" id="A0A804UFH7"/>
<sequence length="83" mass="9459">MRMGGTSRVRESLPPPSNTEAEEVSRQKNKVDKAYSFDHDKVLKSKTFNQKRIPDVKIHGVVGKIKIITQYNVSIEDGHENSY</sequence>
<evidence type="ECO:0000256" key="1">
    <source>
        <dbReference type="SAM" id="MobiDB-lite"/>
    </source>
</evidence>
<organism evidence="2 3">
    <name type="scientific">Zea mays</name>
    <name type="common">Maize</name>
    <dbReference type="NCBI Taxonomy" id="4577"/>
    <lineage>
        <taxon>Eukaryota</taxon>
        <taxon>Viridiplantae</taxon>
        <taxon>Streptophyta</taxon>
        <taxon>Embryophyta</taxon>
        <taxon>Tracheophyta</taxon>
        <taxon>Spermatophyta</taxon>
        <taxon>Magnoliopsida</taxon>
        <taxon>Liliopsida</taxon>
        <taxon>Poales</taxon>
        <taxon>Poaceae</taxon>
        <taxon>PACMAD clade</taxon>
        <taxon>Panicoideae</taxon>
        <taxon>Andropogonodae</taxon>
        <taxon>Andropogoneae</taxon>
        <taxon>Tripsacinae</taxon>
        <taxon>Zea</taxon>
    </lineage>
</organism>
<proteinExistence type="predicted"/>
<evidence type="ECO:0000313" key="2">
    <source>
        <dbReference type="EnsemblPlants" id="Zm00001eb334710_P001"/>
    </source>
</evidence>
<reference evidence="2" key="2">
    <citation type="submission" date="2019-07" db="EMBL/GenBank/DDBJ databases">
        <authorList>
            <person name="Seetharam A."/>
            <person name="Woodhouse M."/>
            <person name="Cannon E."/>
        </authorList>
    </citation>
    <scope>NUCLEOTIDE SEQUENCE [LARGE SCALE GENOMIC DNA]</scope>
    <source>
        <strain evidence="2">cv. B73</strain>
    </source>
</reference>
<feature type="region of interest" description="Disordered" evidence="1">
    <location>
        <begin position="1"/>
        <end position="31"/>
    </location>
</feature>
<reference evidence="3" key="1">
    <citation type="journal article" date="2009" name="Science">
        <title>The B73 maize genome: complexity, diversity, and dynamics.</title>
        <authorList>
            <person name="Schnable P.S."/>
            <person name="Ware D."/>
            <person name="Fulton R.S."/>
            <person name="Stein J.C."/>
            <person name="Wei F."/>
            <person name="Pasternak S."/>
            <person name="Liang C."/>
            <person name="Zhang J."/>
            <person name="Fulton L."/>
            <person name="Graves T.A."/>
            <person name="Minx P."/>
            <person name="Reily A.D."/>
            <person name="Courtney L."/>
            <person name="Kruchowski S.S."/>
            <person name="Tomlinson C."/>
            <person name="Strong C."/>
            <person name="Delehaunty K."/>
            <person name="Fronick C."/>
            <person name="Courtney B."/>
            <person name="Rock S.M."/>
            <person name="Belter E."/>
            <person name="Du F."/>
            <person name="Kim K."/>
            <person name="Abbott R.M."/>
            <person name="Cotton M."/>
            <person name="Levy A."/>
            <person name="Marchetto P."/>
            <person name="Ochoa K."/>
            <person name="Jackson S.M."/>
            <person name="Gillam B."/>
            <person name="Chen W."/>
            <person name="Yan L."/>
            <person name="Higginbotham J."/>
            <person name="Cardenas M."/>
            <person name="Waligorski J."/>
            <person name="Applebaum E."/>
            <person name="Phelps L."/>
            <person name="Falcone J."/>
            <person name="Kanchi K."/>
            <person name="Thane T."/>
            <person name="Scimone A."/>
            <person name="Thane N."/>
            <person name="Henke J."/>
            <person name="Wang T."/>
            <person name="Ruppert J."/>
            <person name="Shah N."/>
            <person name="Rotter K."/>
            <person name="Hodges J."/>
            <person name="Ingenthron E."/>
            <person name="Cordes M."/>
            <person name="Kohlberg S."/>
            <person name="Sgro J."/>
            <person name="Delgado B."/>
            <person name="Mead K."/>
            <person name="Chinwalla A."/>
            <person name="Leonard S."/>
            <person name="Crouse K."/>
            <person name="Collura K."/>
            <person name="Kudrna D."/>
            <person name="Currie J."/>
            <person name="He R."/>
            <person name="Angelova A."/>
            <person name="Rajasekar S."/>
            <person name="Mueller T."/>
            <person name="Lomeli R."/>
            <person name="Scara G."/>
            <person name="Ko A."/>
            <person name="Delaney K."/>
            <person name="Wissotski M."/>
            <person name="Lopez G."/>
            <person name="Campos D."/>
            <person name="Braidotti M."/>
            <person name="Ashley E."/>
            <person name="Golser W."/>
            <person name="Kim H."/>
            <person name="Lee S."/>
            <person name="Lin J."/>
            <person name="Dujmic Z."/>
            <person name="Kim W."/>
            <person name="Talag J."/>
            <person name="Zuccolo A."/>
            <person name="Fan C."/>
            <person name="Sebastian A."/>
            <person name="Kramer M."/>
            <person name="Spiegel L."/>
            <person name="Nascimento L."/>
            <person name="Zutavern T."/>
            <person name="Miller B."/>
            <person name="Ambroise C."/>
            <person name="Muller S."/>
            <person name="Spooner W."/>
            <person name="Narechania A."/>
            <person name="Ren L."/>
            <person name="Wei S."/>
            <person name="Kumari S."/>
            <person name="Faga B."/>
            <person name="Levy M.J."/>
            <person name="McMahan L."/>
            <person name="Van Buren P."/>
            <person name="Vaughn M.W."/>
            <person name="Ying K."/>
            <person name="Yeh C.-T."/>
            <person name="Emrich S.J."/>
            <person name="Jia Y."/>
            <person name="Kalyanaraman A."/>
            <person name="Hsia A.-P."/>
            <person name="Barbazuk W.B."/>
            <person name="Baucom R.S."/>
            <person name="Brutnell T.P."/>
            <person name="Carpita N.C."/>
            <person name="Chaparro C."/>
            <person name="Chia J.-M."/>
            <person name="Deragon J.-M."/>
            <person name="Estill J.C."/>
            <person name="Fu Y."/>
            <person name="Jeddeloh J.A."/>
            <person name="Han Y."/>
            <person name="Lee H."/>
            <person name="Li P."/>
            <person name="Lisch D.R."/>
            <person name="Liu S."/>
            <person name="Liu Z."/>
            <person name="Nagel D.H."/>
            <person name="McCann M.C."/>
            <person name="SanMiguel P."/>
            <person name="Myers A.M."/>
            <person name="Nettleton D."/>
            <person name="Nguyen J."/>
            <person name="Penning B.W."/>
            <person name="Ponnala L."/>
            <person name="Schneider K.L."/>
            <person name="Schwartz D.C."/>
            <person name="Sharma A."/>
            <person name="Soderlund C."/>
            <person name="Springer N.M."/>
            <person name="Sun Q."/>
            <person name="Wang H."/>
            <person name="Waterman M."/>
            <person name="Westerman R."/>
            <person name="Wolfgruber T.K."/>
            <person name="Yang L."/>
            <person name="Yu Y."/>
            <person name="Zhang L."/>
            <person name="Zhou S."/>
            <person name="Zhu Q."/>
            <person name="Bennetzen J.L."/>
            <person name="Dawe R.K."/>
            <person name="Jiang J."/>
            <person name="Jiang N."/>
            <person name="Presting G.G."/>
            <person name="Wessler S.R."/>
            <person name="Aluru S."/>
            <person name="Martienssen R.A."/>
            <person name="Clifton S.W."/>
            <person name="McCombie W.R."/>
            <person name="Wing R.A."/>
            <person name="Wilson R.K."/>
        </authorList>
    </citation>
    <scope>NUCLEOTIDE SEQUENCE [LARGE SCALE GENOMIC DNA]</scope>
    <source>
        <strain evidence="3">cv. B73</strain>
    </source>
</reference>
<dbReference type="Gramene" id="Zm00001eb334710_T001">
    <property type="protein sequence ID" value="Zm00001eb334710_P001"/>
    <property type="gene ID" value="Zm00001eb334710"/>
</dbReference>
<protein>
    <submittedName>
        <fullName evidence="2">Uncharacterized protein</fullName>
    </submittedName>
</protein>